<accession>A0A832MIL2</accession>
<dbReference type="SUPFAM" id="SSF52540">
    <property type="entry name" value="P-loop containing nucleoside triphosphate hydrolases"/>
    <property type="match status" value="1"/>
</dbReference>
<dbReference type="AlphaFoldDB" id="A0A832MIL2"/>
<keyword evidence="1" id="KW-0813">Transport</keyword>
<evidence type="ECO:0000256" key="2">
    <source>
        <dbReference type="ARBA" id="ARBA00022741"/>
    </source>
</evidence>
<dbReference type="GO" id="GO:0005886">
    <property type="term" value="C:plasma membrane"/>
    <property type="evidence" value="ECO:0007669"/>
    <property type="project" value="TreeGrafter"/>
</dbReference>
<dbReference type="Pfam" id="PF00005">
    <property type="entry name" value="ABC_tran"/>
    <property type="match status" value="1"/>
</dbReference>
<dbReference type="InterPro" id="IPR017871">
    <property type="entry name" value="ABC_transporter-like_CS"/>
</dbReference>
<keyword evidence="2" id="KW-0547">Nucleotide-binding</keyword>
<dbReference type="Gene3D" id="3.40.50.300">
    <property type="entry name" value="P-loop containing nucleotide triphosphate hydrolases"/>
    <property type="match status" value="1"/>
</dbReference>
<dbReference type="InterPro" id="IPR003439">
    <property type="entry name" value="ABC_transporter-like_ATP-bd"/>
</dbReference>
<name>A0A832MIL2_UNCEI</name>
<gene>
    <name evidence="5" type="ORF">ENR23_01110</name>
</gene>
<dbReference type="SMART" id="SM00382">
    <property type="entry name" value="AAA"/>
    <property type="match status" value="1"/>
</dbReference>
<organism evidence="5">
    <name type="scientific">Eiseniibacteriota bacterium</name>
    <dbReference type="NCBI Taxonomy" id="2212470"/>
    <lineage>
        <taxon>Bacteria</taxon>
        <taxon>Candidatus Eiseniibacteriota</taxon>
    </lineage>
</organism>
<feature type="domain" description="ABC transporter" evidence="4">
    <location>
        <begin position="1"/>
        <end position="225"/>
    </location>
</feature>
<sequence length="225" mass="23974">MRLVRVCRDFGAGEGRVRALDDVTLEVPAGQCVAVLGRSGSGKSTLLNLVAGIDRPTSGEVWVAGRALAALDDDALTRLRRETVGTVYQFFNLLPTLSARENVALPALLAGGREREVLARADALLEEVGLAHRRHARPHTLSGGEMQRVALARALVHRPAVILADEPTGNLDTRSAAQVLALLAALGRGHGATVLLVTHSEEAAAIASRRVEMRDGRIVSDRPRP</sequence>
<dbReference type="InterPro" id="IPR027417">
    <property type="entry name" value="P-loop_NTPase"/>
</dbReference>
<dbReference type="PROSITE" id="PS50893">
    <property type="entry name" value="ABC_TRANSPORTER_2"/>
    <property type="match status" value="1"/>
</dbReference>
<dbReference type="GO" id="GO:0005524">
    <property type="term" value="F:ATP binding"/>
    <property type="evidence" value="ECO:0007669"/>
    <property type="project" value="UniProtKB-KW"/>
</dbReference>
<dbReference type="InterPro" id="IPR015854">
    <property type="entry name" value="ABC_transpr_LolD-like"/>
</dbReference>
<comment type="caution">
    <text evidence="5">The sequence shown here is derived from an EMBL/GenBank/DDBJ whole genome shotgun (WGS) entry which is preliminary data.</text>
</comment>
<dbReference type="PROSITE" id="PS00211">
    <property type="entry name" value="ABC_TRANSPORTER_1"/>
    <property type="match status" value="1"/>
</dbReference>
<proteinExistence type="predicted"/>
<dbReference type="CDD" id="cd03255">
    <property type="entry name" value="ABC_MJ0796_LolCDE_FtsE"/>
    <property type="match status" value="1"/>
</dbReference>
<dbReference type="GO" id="GO:0098796">
    <property type="term" value="C:membrane protein complex"/>
    <property type="evidence" value="ECO:0007669"/>
    <property type="project" value="UniProtKB-ARBA"/>
</dbReference>
<evidence type="ECO:0000256" key="1">
    <source>
        <dbReference type="ARBA" id="ARBA00022448"/>
    </source>
</evidence>
<dbReference type="PANTHER" id="PTHR24220">
    <property type="entry name" value="IMPORT ATP-BINDING PROTEIN"/>
    <property type="match status" value="1"/>
</dbReference>
<dbReference type="GO" id="GO:0016887">
    <property type="term" value="F:ATP hydrolysis activity"/>
    <property type="evidence" value="ECO:0007669"/>
    <property type="project" value="InterPro"/>
</dbReference>
<dbReference type="FunFam" id="3.40.50.300:FF:000032">
    <property type="entry name" value="Export ABC transporter ATP-binding protein"/>
    <property type="match status" value="1"/>
</dbReference>
<reference evidence="5" key="1">
    <citation type="journal article" date="2020" name="mSystems">
        <title>Genome- and Community-Level Interaction Insights into Carbon Utilization and Element Cycling Functions of Hydrothermarchaeota in Hydrothermal Sediment.</title>
        <authorList>
            <person name="Zhou Z."/>
            <person name="Liu Y."/>
            <person name="Xu W."/>
            <person name="Pan J."/>
            <person name="Luo Z.H."/>
            <person name="Li M."/>
        </authorList>
    </citation>
    <scope>NUCLEOTIDE SEQUENCE [LARGE SCALE GENOMIC DNA]</scope>
    <source>
        <strain evidence="5">SpSt-381</strain>
    </source>
</reference>
<keyword evidence="3 5" id="KW-0067">ATP-binding</keyword>
<dbReference type="EMBL" id="DSQF01000002">
    <property type="protein sequence ID" value="HGZ42020.1"/>
    <property type="molecule type" value="Genomic_DNA"/>
</dbReference>
<dbReference type="GO" id="GO:0022857">
    <property type="term" value="F:transmembrane transporter activity"/>
    <property type="evidence" value="ECO:0007669"/>
    <property type="project" value="TreeGrafter"/>
</dbReference>
<evidence type="ECO:0000313" key="5">
    <source>
        <dbReference type="EMBL" id="HGZ42020.1"/>
    </source>
</evidence>
<dbReference type="PANTHER" id="PTHR24220:SF685">
    <property type="entry name" value="ABC TRANSPORTER RELATED"/>
    <property type="match status" value="1"/>
</dbReference>
<evidence type="ECO:0000259" key="4">
    <source>
        <dbReference type="PROSITE" id="PS50893"/>
    </source>
</evidence>
<dbReference type="InterPro" id="IPR003593">
    <property type="entry name" value="AAA+_ATPase"/>
</dbReference>
<protein>
    <submittedName>
        <fullName evidence="5">ABC transporter ATP-binding protein</fullName>
    </submittedName>
</protein>
<dbReference type="InterPro" id="IPR017911">
    <property type="entry name" value="MacB-like_ATP-bd"/>
</dbReference>
<evidence type="ECO:0000256" key="3">
    <source>
        <dbReference type="ARBA" id="ARBA00022840"/>
    </source>
</evidence>